<proteinExistence type="predicted"/>
<organism evidence="1 2">
    <name type="scientific">Deinandra increscens subsp. villosa</name>
    <dbReference type="NCBI Taxonomy" id="3103831"/>
    <lineage>
        <taxon>Eukaryota</taxon>
        <taxon>Viridiplantae</taxon>
        <taxon>Streptophyta</taxon>
        <taxon>Embryophyta</taxon>
        <taxon>Tracheophyta</taxon>
        <taxon>Spermatophyta</taxon>
        <taxon>Magnoliopsida</taxon>
        <taxon>eudicotyledons</taxon>
        <taxon>Gunneridae</taxon>
        <taxon>Pentapetalae</taxon>
        <taxon>asterids</taxon>
        <taxon>campanulids</taxon>
        <taxon>Asterales</taxon>
        <taxon>Asteraceae</taxon>
        <taxon>Asteroideae</taxon>
        <taxon>Heliantheae alliance</taxon>
        <taxon>Madieae</taxon>
        <taxon>Madiinae</taxon>
        <taxon>Deinandra</taxon>
    </lineage>
</organism>
<keyword evidence="2" id="KW-1185">Reference proteome</keyword>
<evidence type="ECO:0000313" key="1">
    <source>
        <dbReference type="EMBL" id="KAK9059761.1"/>
    </source>
</evidence>
<dbReference type="Pfam" id="PF05056">
    <property type="entry name" value="DUF674"/>
    <property type="match status" value="2"/>
</dbReference>
<dbReference type="EMBL" id="JBCNJP010000020">
    <property type="protein sequence ID" value="KAK9059761.1"/>
    <property type="molecule type" value="Genomic_DNA"/>
</dbReference>
<dbReference type="InterPro" id="IPR007750">
    <property type="entry name" value="DUF674"/>
</dbReference>
<reference evidence="1 2" key="1">
    <citation type="submission" date="2024-04" db="EMBL/GenBank/DDBJ databases">
        <title>The reference genome of an endangered Asteraceae, Deinandra increscens subsp. villosa, native to the Central Coast of California.</title>
        <authorList>
            <person name="Guilliams M."/>
            <person name="Hasenstab-Lehman K."/>
            <person name="Meyer R."/>
            <person name="Mcevoy S."/>
        </authorList>
    </citation>
    <scope>NUCLEOTIDE SEQUENCE [LARGE SCALE GENOMIC DNA]</scope>
    <source>
        <tissue evidence="1">Leaf</tissue>
    </source>
</reference>
<comment type="caution">
    <text evidence="1">The sequence shown here is derived from an EMBL/GenBank/DDBJ whole genome shotgun (WGS) entry which is preliminary data.</text>
</comment>
<protein>
    <recommendedName>
        <fullName evidence="3">DUF674 domain-containing protein</fullName>
    </recommendedName>
</protein>
<dbReference type="PANTHER" id="PTHR33103">
    <property type="entry name" value="OS01G0153900 PROTEIN"/>
    <property type="match status" value="1"/>
</dbReference>
<evidence type="ECO:0008006" key="3">
    <source>
        <dbReference type="Google" id="ProtNLM"/>
    </source>
</evidence>
<dbReference type="PANTHER" id="PTHR33103:SF19">
    <property type="entry name" value="OS09G0544700 PROTEIN"/>
    <property type="match status" value="1"/>
</dbReference>
<evidence type="ECO:0000313" key="2">
    <source>
        <dbReference type="Proteomes" id="UP001408789"/>
    </source>
</evidence>
<accession>A0AAP0GS95</accession>
<name>A0AAP0GS95_9ASTR</name>
<dbReference type="Proteomes" id="UP001408789">
    <property type="component" value="Unassembled WGS sequence"/>
</dbReference>
<sequence length="192" mass="21302">MASSSTVSLKLYIDNKGQRVLYAEAGKDFIDFLLTLLALPFGTIARLLEDSRKIDQGVGLLKVYSGILNMKTDYQQPNWNINGLLKPGYNLPSLYSLPVVMNYNLPTQTKLGGAANKSVMIYMVMDDLVVSPMIMSAISNINLLKGFKIKDLDAVEEKVVHMGMTEGLELLKHSLNSKTVLTDVFVRKRSVV</sequence>
<dbReference type="AlphaFoldDB" id="A0AAP0GS95"/>
<gene>
    <name evidence="1" type="ORF">SSX86_020465</name>
</gene>